<dbReference type="Pfam" id="PF01370">
    <property type="entry name" value="Epimerase"/>
    <property type="match status" value="1"/>
</dbReference>
<feature type="domain" description="NAD-dependent epimerase/dehydratase" evidence="3">
    <location>
        <begin position="6"/>
        <end position="252"/>
    </location>
</feature>
<dbReference type="InterPro" id="IPR001509">
    <property type="entry name" value="Epimerase_deHydtase"/>
</dbReference>
<dbReference type="Gene3D" id="3.40.50.720">
    <property type="entry name" value="NAD(P)-binding Rossmann-like Domain"/>
    <property type="match status" value="1"/>
</dbReference>
<keyword evidence="1" id="KW-0560">Oxidoreductase</keyword>
<organism evidence="4 5">
    <name type="scientific">Fusarium mexicanum</name>
    <dbReference type="NCBI Taxonomy" id="751941"/>
    <lineage>
        <taxon>Eukaryota</taxon>
        <taxon>Fungi</taxon>
        <taxon>Dikarya</taxon>
        <taxon>Ascomycota</taxon>
        <taxon>Pezizomycotina</taxon>
        <taxon>Sordariomycetes</taxon>
        <taxon>Hypocreomycetidae</taxon>
        <taxon>Hypocreales</taxon>
        <taxon>Nectriaceae</taxon>
        <taxon>Fusarium</taxon>
        <taxon>Fusarium fujikuroi species complex</taxon>
    </lineage>
</organism>
<evidence type="ECO:0000259" key="3">
    <source>
        <dbReference type="Pfam" id="PF01370"/>
    </source>
</evidence>
<dbReference type="Proteomes" id="UP000522262">
    <property type="component" value="Unassembled WGS sequence"/>
</dbReference>
<dbReference type="PANTHER" id="PTHR10366">
    <property type="entry name" value="NAD DEPENDENT EPIMERASE/DEHYDRATASE"/>
    <property type="match status" value="1"/>
</dbReference>
<dbReference type="InterPro" id="IPR050425">
    <property type="entry name" value="NAD(P)_dehydrat-like"/>
</dbReference>
<accession>A0A8H5N815</accession>
<comment type="similarity">
    <text evidence="2">Belongs to the NAD(P)-dependent epimerase/dehydratase family. Dihydroflavonol-4-reductase subfamily.</text>
</comment>
<evidence type="ECO:0000256" key="2">
    <source>
        <dbReference type="ARBA" id="ARBA00023445"/>
    </source>
</evidence>
<evidence type="ECO:0000313" key="4">
    <source>
        <dbReference type="EMBL" id="KAF5555143.1"/>
    </source>
</evidence>
<keyword evidence="5" id="KW-1185">Reference proteome</keyword>
<dbReference type="AlphaFoldDB" id="A0A8H5N815"/>
<dbReference type="EMBL" id="JAAOAM010000038">
    <property type="protein sequence ID" value="KAF5555143.1"/>
    <property type="molecule type" value="Genomic_DNA"/>
</dbReference>
<dbReference type="PANTHER" id="PTHR10366:SF812">
    <property type="entry name" value="VPS9 DOMAIN-CONTAINING PROTEIN"/>
    <property type="match status" value="1"/>
</dbReference>
<dbReference type="SUPFAM" id="SSF51735">
    <property type="entry name" value="NAD(P)-binding Rossmann-fold domains"/>
    <property type="match status" value="1"/>
</dbReference>
<sequence length="331" mass="36251">MSNNLVFITGATGFIGAHATAKILKAGYLVRLSVRRNEQIEKLQRLYSEFTSQLEFVLVPDFAKPDAFVEALRDVNFVVHIASPMLGQGSDFQKDYVDPAVRGTLSVLDTAKSLPSIKRVLVMSSILALMPLGALNGPPASIQENSDKTIEVDVNMDIPDGPIGNAIMYQGSKILAHERTKDWITKNHPNFSVFTFHPTFVVGPSLFQEPSEQVNSINKFFIDTVRTGNIIIPPIFVDVTDVANALAASLDAPIPDTQEIIITGQPTTWADIAAEVESLYPSADFKLKPTVEEGPSWSISPEAANKYLKIEWKSLREVISGVLGQQLKLEG</sequence>
<evidence type="ECO:0000256" key="1">
    <source>
        <dbReference type="ARBA" id="ARBA00023002"/>
    </source>
</evidence>
<name>A0A8H5N815_9HYPO</name>
<protein>
    <submittedName>
        <fullName evidence="4">NAD dependent epimerase dehydratase</fullName>
    </submittedName>
</protein>
<proteinExistence type="inferred from homology"/>
<dbReference type="InterPro" id="IPR036291">
    <property type="entry name" value="NAD(P)-bd_dom_sf"/>
</dbReference>
<gene>
    <name evidence="4" type="ORF">FMEXI_1663</name>
</gene>
<evidence type="ECO:0000313" key="5">
    <source>
        <dbReference type="Proteomes" id="UP000522262"/>
    </source>
</evidence>
<comment type="caution">
    <text evidence="4">The sequence shown here is derived from an EMBL/GenBank/DDBJ whole genome shotgun (WGS) entry which is preliminary data.</text>
</comment>
<dbReference type="GO" id="GO:0016616">
    <property type="term" value="F:oxidoreductase activity, acting on the CH-OH group of donors, NAD or NADP as acceptor"/>
    <property type="evidence" value="ECO:0007669"/>
    <property type="project" value="TreeGrafter"/>
</dbReference>
<reference evidence="4 5" key="1">
    <citation type="submission" date="2020-05" db="EMBL/GenBank/DDBJ databases">
        <title>Identification and distribution of gene clusters putatively required for synthesis of sphingolipid metabolism inhibitors in phylogenetically diverse species of the filamentous fungus Fusarium.</title>
        <authorList>
            <person name="Kim H.-S."/>
            <person name="Busman M."/>
            <person name="Brown D.W."/>
            <person name="Divon H."/>
            <person name="Uhlig S."/>
            <person name="Proctor R.H."/>
        </authorList>
    </citation>
    <scope>NUCLEOTIDE SEQUENCE [LARGE SCALE GENOMIC DNA]</scope>
    <source>
        <strain evidence="4 5">NRRL 53147</strain>
    </source>
</reference>